<dbReference type="RefSeq" id="WP_183853102.1">
    <property type="nucleotide sequence ID" value="NZ_JACHOO010000002.1"/>
</dbReference>
<dbReference type="InterPro" id="IPR049517">
    <property type="entry name" value="ACX-like_C"/>
</dbReference>
<dbReference type="PANTHER" id="PTHR11365:SF23">
    <property type="entry name" value="HYPOTHETICAL 5-OXOPROLINASE (EUROFUNG)-RELATED"/>
    <property type="match status" value="1"/>
</dbReference>
<organism evidence="4 5">
    <name type="scientific">Prosthecomicrobium pneumaticum</name>
    <dbReference type="NCBI Taxonomy" id="81895"/>
    <lineage>
        <taxon>Bacteria</taxon>
        <taxon>Pseudomonadati</taxon>
        <taxon>Pseudomonadota</taxon>
        <taxon>Alphaproteobacteria</taxon>
        <taxon>Hyphomicrobiales</taxon>
        <taxon>Kaistiaceae</taxon>
        <taxon>Prosthecomicrobium</taxon>
    </lineage>
</organism>
<dbReference type="GO" id="GO:0006749">
    <property type="term" value="P:glutathione metabolic process"/>
    <property type="evidence" value="ECO:0007669"/>
    <property type="project" value="TreeGrafter"/>
</dbReference>
<protein>
    <submittedName>
        <fullName evidence="4">N-methylhydantoinase A</fullName>
        <ecNumber evidence="4">3.5.2.14</ecNumber>
    </submittedName>
</protein>
<dbReference type="InterPro" id="IPR008040">
    <property type="entry name" value="Hydant_A_N"/>
</dbReference>
<feature type="domain" description="Acetophenone carboxylase-like C-terminal" evidence="3">
    <location>
        <begin position="511"/>
        <end position="685"/>
    </location>
</feature>
<dbReference type="EC" id="3.5.2.14" evidence="4"/>
<dbReference type="GO" id="GO:0017168">
    <property type="term" value="F:5-oxoprolinase (ATP-hydrolyzing) activity"/>
    <property type="evidence" value="ECO:0007669"/>
    <property type="project" value="TreeGrafter"/>
</dbReference>
<dbReference type="AlphaFoldDB" id="A0A7W9CU20"/>
<evidence type="ECO:0000259" key="2">
    <source>
        <dbReference type="Pfam" id="PF05378"/>
    </source>
</evidence>
<dbReference type="GO" id="GO:0047423">
    <property type="term" value="F:N-methylhydantoinase (ATP-hydrolyzing) activity"/>
    <property type="evidence" value="ECO:0007669"/>
    <property type="project" value="UniProtKB-EC"/>
</dbReference>
<sequence length="695" mass="73798">MIRVGVDVGGTFTDIVLERSGADSAVVVTKVPSTPHDQSEGVVAGILKVCSLAGVAPGEIDAVFHGTTVATNMVIERAGAKVGMITTRGFRDILHMARHKRPHNFSLQFDLPWQSKPLVRRRDRLVVTERIMPPDGSVAVPLDEDEVKAAAELFAKRGMDAVIVAFLFSFLNDAHEQRAKEIVTSILPDAFVCCSSEVVNTIREYERFSSTAMNAFIGPRTSAYLRNLEGRLRANGIDAMVRIMQSNGGISTIENSSALPIGLLLSGPAGGVIGGRWTGAHCGRDNVITIDIGGTSADISVIEGGELRIKNPRDTEVAGLPVLVPMIDIDAIGAGGGSIAYLDPGGAFRVGPRSAGAVPGPACYGKGGTEPTVTDAQVVLGRMDPEHFLGGDLSIDASLSAKAIEDAIAKPLGMTVEAAALGILKIVNNHMALAINANSVAKGIDPRQFTLMGFGGAGPLHSVSLAEAIHAKDVIAPLHPGITAATGLLVTDLQYEYTQSTVIVLDGASDEAFARVNAVRDELIARANRQLDADGVPAGQRRFRQIAECRYVGQGFELRAEIPDGPLTPASAAAVIDDFFNAHRQVYGHAFRDQSTEMVTLRIVATVAVDTLTLPKLDKGGRTDPEDAVMYRRRTVFDDGRALDTPRYARGKLLADDRVEGPALIIQHNSTTIVPPGYVATVLDYGDMLISRKKG</sequence>
<name>A0A7W9CU20_9HYPH</name>
<evidence type="ECO:0000259" key="1">
    <source>
        <dbReference type="Pfam" id="PF01968"/>
    </source>
</evidence>
<keyword evidence="4" id="KW-0378">Hydrolase</keyword>
<dbReference type="GO" id="GO:0005829">
    <property type="term" value="C:cytosol"/>
    <property type="evidence" value="ECO:0007669"/>
    <property type="project" value="TreeGrafter"/>
</dbReference>
<reference evidence="4 5" key="1">
    <citation type="submission" date="2020-08" db="EMBL/GenBank/DDBJ databases">
        <title>Genomic Encyclopedia of Type Strains, Phase IV (KMG-IV): sequencing the most valuable type-strain genomes for metagenomic binning, comparative biology and taxonomic classification.</title>
        <authorList>
            <person name="Goeker M."/>
        </authorList>
    </citation>
    <scope>NUCLEOTIDE SEQUENCE [LARGE SCALE GENOMIC DNA]</scope>
    <source>
        <strain evidence="4 5">DSM 16268</strain>
    </source>
</reference>
<evidence type="ECO:0000313" key="5">
    <source>
        <dbReference type="Proteomes" id="UP000523821"/>
    </source>
</evidence>
<keyword evidence="5" id="KW-1185">Reference proteome</keyword>
<dbReference type="PANTHER" id="PTHR11365">
    <property type="entry name" value="5-OXOPROLINASE RELATED"/>
    <property type="match status" value="1"/>
</dbReference>
<feature type="domain" description="Hydantoinase A/oxoprolinase" evidence="1">
    <location>
        <begin position="207"/>
        <end position="496"/>
    </location>
</feature>
<accession>A0A7W9CU20</accession>
<dbReference type="Pfam" id="PF19278">
    <property type="entry name" value="Hydant_A_C"/>
    <property type="match status" value="1"/>
</dbReference>
<evidence type="ECO:0000259" key="3">
    <source>
        <dbReference type="Pfam" id="PF19278"/>
    </source>
</evidence>
<proteinExistence type="predicted"/>
<dbReference type="Proteomes" id="UP000523821">
    <property type="component" value="Unassembled WGS sequence"/>
</dbReference>
<dbReference type="InterPro" id="IPR045079">
    <property type="entry name" value="Oxoprolinase-like"/>
</dbReference>
<gene>
    <name evidence="4" type="ORF">GGQ63_000962</name>
</gene>
<dbReference type="Pfam" id="PF01968">
    <property type="entry name" value="Hydantoinase_A"/>
    <property type="match status" value="1"/>
</dbReference>
<dbReference type="EMBL" id="JACHOO010000002">
    <property type="protein sequence ID" value="MBB5751910.1"/>
    <property type="molecule type" value="Genomic_DNA"/>
</dbReference>
<dbReference type="InterPro" id="IPR043129">
    <property type="entry name" value="ATPase_NBD"/>
</dbReference>
<dbReference type="Pfam" id="PF05378">
    <property type="entry name" value="Hydant_A_N"/>
    <property type="match status" value="1"/>
</dbReference>
<evidence type="ECO:0000313" key="4">
    <source>
        <dbReference type="EMBL" id="MBB5751910.1"/>
    </source>
</evidence>
<feature type="domain" description="Hydantoinase/oxoprolinase N-terminal" evidence="2">
    <location>
        <begin position="3"/>
        <end position="186"/>
    </location>
</feature>
<comment type="caution">
    <text evidence="4">The sequence shown here is derived from an EMBL/GenBank/DDBJ whole genome shotgun (WGS) entry which is preliminary data.</text>
</comment>
<dbReference type="SUPFAM" id="SSF53067">
    <property type="entry name" value="Actin-like ATPase domain"/>
    <property type="match status" value="1"/>
</dbReference>
<dbReference type="InterPro" id="IPR002821">
    <property type="entry name" value="Hydantoinase_A"/>
</dbReference>